<accession>A0ACB6QHQ6</accession>
<protein>
    <submittedName>
        <fullName evidence="1">Uncharacterized protein</fullName>
    </submittedName>
</protein>
<gene>
    <name evidence="1" type="ORF">BDR25DRAFT_182223</name>
</gene>
<comment type="caution">
    <text evidence="1">The sequence shown here is derived from an EMBL/GenBank/DDBJ whole genome shotgun (WGS) entry which is preliminary data.</text>
</comment>
<feature type="non-terminal residue" evidence="1">
    <location>
        <position position="1"/>
    </location>
</feature>
<dbReference type="EMBL" id="MU003525">
    <property type="protein sequence ID" value="KAF2466410.1"/>
    <property type="molecule type" value="Genomic_DNA"/>
</dbReference>
<evidence type="ECO:0000313" key="1">
    <source>
        <dbReference type="EMBL" id="KAF2466410.1"/>
    </source>
</evidence>
<feature type="non-terminal residue" evidence="1">
    <location>
        <position position="146"/>
    </location>
</feature>
<keyword evidence="2" id="KW-1185">Reference proteome</keyword>
<sequence>QQERELEYKHRHTFIGTASLDDFLELLEMSKDYTTTDKARVSKAFTILAANEQIQARQGSSKGEGWEMVFRITPNLAERCTDYLTQAQIKLGALSLRNFLNLIPFDEKEITPAMSVVEAFCAASHLDAQAGGNGSKAKSFRSWVVR</sequence>
<proteinExistence type="predicted"/>
<evidence type="ECO:0000313" key="2">
    <source>
        <dbReference type="Proteomes" id="UP000799755"/>
    </source>
</evidence>
<name>A0ACB6QHQ6_9PLEO</name>
<reference evidence="1" key="1">
    <citation type="journal article" date="2020" name="Stud. Mycol.">
        <title>101 Dothideomycetes genomes: a test case for predicting lifestyles and emergence of pathogens.</title>
        <authorList>
            <person name="Haridas S."/>
            <person name="Albert R."/>
            <person name="Binder M."/>
            <person name="Bloem J."/>
            <person name="Labutti K."/>
            <person name="Salamov A."/>
            <person name="Andreopoulos B."/>
            <person name="Baker S."/>
            <person name="Barry K."/>
            <person name="Bills G."/>
            <person name="Bluhm B."/>
            <person name="Cannon C."/>
            <person name="Castanera R."/>
            <person name="Culley D."/>
            <person name="Daum C."/>
            <person name="Ezra D."/>
            <person name="Gonzalez J."/>
            <person name="Henrissat B."/>
            <person name="Kuo A."/>
            <person name="Liang C."/>
            <person name="Lipzen A."/>
            <person name="Lutzoni F."/>
            <person name="Magnuson J."/>
            <person name="Mondo S."/>
            <person name="Nolan M."/>
            <person name="Ohm R."/>
            <person name="Pangilinan J."/>
            <person name="Park H.-J."/>
            <person name="Ramirez L."/>
            <person name="Alfaro M."/>
            <person name="Sun H."/>
            <person name="Tritt A."/>
            <person name="Yoshinaga Y."/>
            <person name="Zwiers L.-H."/>
            <person name="Turgeon B."/>
            <person name="Goodwin S."/>
            <person name="Spatafora J."/>
            <person name="Crous P."/>
            <person name="Grigoriev I."/>
        </authorList>
    </citation>
    <scope>NUCLEOTIDE SEQUENCE</scope>
    <source>
        <strain evidence="1">ATCC 200398</strain>
    </source>
</reference>
<dbReference type="Proteomes" id="UP000799755">
    <property type="component" value="Unassembled WGS sequence"/>
</dbReference>
<organism evidence="1 2">
    <name type="scientific">Lindgomyces ingoldianus</name>
    <dbReference type="NCBI Taxonomy" id="673940"/>
    <lineage>
        <taxon>Eukaryota</taxon>
        <taxon>Fungi</taxon>
        <taxon>Dikarya</taxon>
        <taxon>Ascomycota</taxon>
        <taxon>Pezizomycotina</taxon>
        <taxon>Dothideomycetes</taxon>
        <taxon>Pleosporomycetidae</taxon>
        <taxon>Pleosporales</taxon>
        <taxon>Lindgomycetaceae</taxon>
        <taxon>Lindgomyces</taxon>
    </lineage>
</organism>